<proteinExistence type="predicted"/>
<evidence type="ECO:0000313" key="2">
    <source>
        <dbReference type="Proteomes" id="UP001283361"/>
    </source>
</evidence>
<sequence>MASSWSRPGTECGPEELSPCIVMWKVLNLSAGKKTLCGEKTTYMYCHCRLIEQLVEAVPQSAILNGLALQPLAPVLHQFSVAYSRPAPLQTSRK</sequence>
<gene>
    <name evidence="1" type="ORF">RRG08_044320</name>
</gene>
<protein>
    <submittedName>
        <fullName evidence="1">Uncharacterized protein</fullName>
    </submittedName>
</protein>
<keyword evidence="2" id="KW-1185">Reference proteome</keyword>
<reference evidence="1" key="1">
    <citation type="journal article" date="2023" name="G3 (Bethesda)">
        <title>A reference genome for the long-term kleptoplast-retaining sea slug Elysia crispata morphotype clarki.</title>
        <authorList>
            <person name="Eastman K.E."/>
            <person name="Pendleton A.L."/>
            <person name="Shaikh M.A."/>
            <person name="Suttiyut T."/>
            <person name="Ogas R."/>
            <person name="Tomko P."/>
            <person name="Gavelis G."/>
            <person name="Widhalm J.R."/>
            <person name="Wisecaver J.H."/>
        </authorList>
    </citation>
    <scope>NUCLEOTIDE SEQUENCE</scope>
    <source>
        <strain evidence="1">ECLA1</strain>
    </source>
</reference>
<dbReference type="AlphaFoldDB" id="A0AAE0ZBD1"/>
<evidence type="ECO:0000313" key="1">
    <source>
        <dbReference type="EMBL" id="KAK3766267.1"/>
    </source>
</evidence>
<name>A0AAE0ZBD1_9GAST</name>
<organism evidence="1 2">
    <name type="scientific">Elysia crispata</name>
    <name type="common">lettuce slug</name>
    <dbReference type="NCBI Taxonomy" id="231223"/>
    <lineage>
        <taxon>Eukaryota</taxon>
        <taxon>Metazoa</taxon>
        <taxon>Spiralia</taxon>
        <taxon>Lophotrochozoa</taxon>
        <taxon>Mollusca</taxon>
        <taxon>Gastropoda</taxon>
        <taxon>Heterobranchia</taxon>
        <taxon>Euthyneura</taxon>
        <taxon>Panpulmonata</taxon>
        <taxon>Sacoglossa</taxon>
        <taxon>Placobranchoidea</taxon>
        <taxon>Plakobranchidae</taxon>
        <taxon>Elysia</taxon>
    </lineage>
</organism>
<comment type="caution">
    <text evidence="1">The sequence shown here is derived from an EMBL/GenBank/DDBJ whole genome shotgun (WGS) entry which is preliminary data.</text>
</comment>
<dbReference type="EMBL" id="JAWDGP010004239">
    <property type="protein sequence ID" value="KAK3766267.1"/>
    <property type="molecule type" value="Genomic_DNA"/>
</dbReference>
<dbReference type="Proteomes" id="UP001283361">
    <property type="component" value="Unassembled WGS sequence"/>
</dbReference>
<accession>A0AAE0ZBD1</accession>